<accession>A0ACB9M0M4</accession>
<evidence type="ECO:0000313" key="1">
    <source>
        <dbReference type="EMBL" id="KAI4317463.1"/>
    </source>
</evidence>
<name>A0ACB9M0M4_BAUVA</name>
<comment type="caution">
    <text evidence="1">The sequence shown here is derived from an EMBL/GenBank/DDBJ whole genome shotgun (WGS) entry which is preliminary data.</text>
</comment>
<dbReference type="Proteomes" id="UP000828941">
    <property type="component" value="Chromosome 10"/>
</dbReference>
<proteinExistence type="predicted"/>
<keyword evidence="2" id="KW-1185">Reference proteome</keyword>
<protein>
    <submittedName>
        <fullName evidence="1">Uncharacterized protein</fullName>
    </submittedName>
</protein>
<gene>
    <name evidence="1" type="ORF">L6164_025330</name>
</gene>
<dbReference type="EMBL" id="CM039435">
    <property type="protein sequence ID" value="KAI4317463.1"/>
    <property type="molecule type" value="Genomic_DNA"/>
</dbReference>
<organism evidence="1 2">
    <name type="scientific">Bauhinia variegata</name>
    <name type="common">Purple orchid tree</name>
    <name type="synonym">Phanera variegata</name>
    <dbReference type="NCBI Taxonomy" id="167791"/>
    <lineage>
        <taxon>Eukaryota</taxon>
        <taxon>Viridiplantae</taxon>
        <taxon>Streptophyta</taxon>
        <taxon>Embryophyta</taxon>
        <taxon>Tracheophyta</taxon>
        <taxon>Spermatophyta</taxon>
        <taxon>Magnoliopsida</taxon>
        <taxon>eudicotyledons</taxon>
        <taxon>Gunneridae</taxon>
        <taxon>Pentapetalae</taxon>
        <taxon>rosids</taxon>
        <taxon>fabids</taxon>
        <taxon>Fabales</taxon>
        <taxon>Fabaceae</taxon>
        <taxon>Cercidoideae</taxon>
        <taxon>Cercideae</taxon>
        <taxon>Bauhiniinae</taxon>
        <taxon>Bauhinia</taxon>
    </lineage>
</organism>
<reference evidence="1 2" key="1">
    <citation type="journal article" date="2022" name="DNA Res.">
        <title>Chromosomal-level genome assembly of the orchid tree Bauhinia variegata (Leguminosae; Cercidoideae) supports the allotetraploid origin hypothesis of Bauhinia.</title>
        <authorList>
            <person name="Zhong Y."/>
            <person name="Chen Y."/>
            <person name="Zheng D."/>
            <person name="Pang J."/>
            <person name="Liu Y."/>
            <person name="Luo S."/>
            <person name="Meng S."/>
            <person name="Qian L."/>
            <person name="Wei D."/>
            <person name="Dai S."/>
            <person name="Zhou R."/>
        </authorList>
    </citation>
    <scope>NUCLEOTIDE SEQUENCE [LARGE SCALE GENOMIC DNA]</scope>
    <source>
        <strain evidence="1">BV-YZ2020</strain>
    </source>
</reference>
<evidence type="ECO:0000313" key="2">
    <source>
        <dbReference type="Proteomes" id="UP000828941"/>
    </source>
</evidence>
<sequence>MEYQTQNPKRETGFLKKAIKFKEKQKPIINNGKNKFLGVRQRPSGKWVAEIKDTTKKIRMWLGTYQTAEEAARAYDEAACLLRGSNTRTNFSTHVAADSPISQKIRNLLDQKRETIQSQSTILLSTQATSNRSSSAFSSITQDWSAASAEDKTLLQVQNQYTQVLDHPYRTDMINFSMGHLPINTPEFDCSWPYSVGLEQMAPAQEGIELPKRSLSEERELIEFEQMKVERQLSASLYAVNGVNEFNAEDACDVNNACWDSYALHHLFCLS</sequence>